<accession>A0A1A9GJ16</accession>
<reference evidence="2 3" key="1">
    <citation type="submission" date="2016-03" db="EMBL/GenBank/DDBJ databases">
        <title>Complete genome sequence of a soil Actinobacterium, Nocardioides dokdonensis FR1436.</title>
        <authorList>
            <person name="Kwon S.-K."/>
            <person name="Kim K."/>
            <person name="Kim J.F."/>
        </authorList>
    </citation>
    <scope>NUCLEOTIDE SEQUENCE [LARGE SCALE GENOMIC DNA]</scope>
    <source>
        <strain evidence="2 3">FR1436</strain>
    </source>
</reference>
<evidence type="ECO:0000313" key="2">
    <source>
        <dbReference type="EMBL" id="ANH38234.1"/>
    </source>
</evidence>
<keyword evidence="3" id="KW-1185">Reference proteome</keyword>
<keyword evidence="1" id="KW-1133">Transmembrane helix</keyword>
<feature type="transmembrane region" description="Helical" evidence="1">
    <location>
        <begin position="15"/>
        <end position="37"/>
    </location>
</feature>
<keyword evidence="1" id="KW-0812">Transmembrane</keyword>
<proteinExistence type="predicted"/>
<feature type="transmembrane region" description="Helical" evidence="1">
    <location>
        <begin position="57"/>
        <end position="74"/>
    </location>
</feature>
<dbReference type="EMBL" id="CP015079">
    <property type="protein sequence ID" value="ANH38234.1"/>
    <property type="molecule type" value="Genomic_DNA"/>
</dbReference>
<protein>
    <submittedName>
        <fullName evidence="2">Uncharacterized protein</fullName>
    </submittedName>
</protein>
<sequence length="78" mass="8739">MHAHDYRQRVQRRRLIAIAVYLVTSVLALLLIAGHGPWAGRVLFRVSESHGFNTGDVPVILLWAAAMACCAALWRDTR</sequence>
<dbReference type="AlphaFoldDB" id="A0A1A9GJ16"/>
<gene>
    <name evidence="2" type="ORF">I601_1803</name>
</gene>
<dbReference type="KEGG" id="ndk:I601_1803"/>
<evidence type="ECO:0000313" key="3">
    <source>
        <dbReference type="Proteomes" id="UP000077868"/>
    </source>
</evidence>
<name>A0A1A9GJ16_9ACTN</name>
<dbReference type="PATRIC" id="fig|1300347.3.peg.1805"/>
<keyword evidence="1" id="KW-0472">Membrane</keyword>
<evidence type="ECO:0000256" key="1">
    <source>
        <dbReference type="SAM" id="Phobius"/>
    </source>
</evidence>
<organism evidence="2 3">
    <name type="scientific">Nocardioides dokdonensis FR1436</name>
    <dbReference type="NCBI Taxonomy" id="1300347"/>
    <lineage>
        <taxon>Bacteria</taxon>
        <taxon>Bacillati</taxon>
        <taxon>Actinomycetota</taxon>
        <taxon>Actinomycetes</taxon>
        <taxon>Propionibacteriales</taxon>
        <taxon>Nocardioidaceae</taxon>
        <taxon>Nocardioides</taxon>
    </lineage>
</organism>
<dbReference type="Proteomes" id="UP000077868">
    <property type="component" value="Chromosome"/>
</dbReference>